<evidence type="ECO:0000313" key="5">
    <source>
        <dbReference type="Proteomes" id="UP000596742"/>
    </source>
</evidence>
<reference evidence="4" key="1">
    <citation type="submission" date="2018-11" db="EMBL/GenBank/DDBJ databases">
        <authorList>
            <person name="Alioto T."/>
            <person name="Alioto T."/>
        </authorList>
    </citation>
    <scope>NUCLEOTIDE SEQUENCE</scope>
</reference>
<protein>
    <recommendedName>
        <fullName evidence="6">Collagen-like protein</fullName>
    </recommendedName>
</protein>
<feature type="coiled-coil region" evidence="1">
    <location>
        <begin position="79"/>
        <end position="106"/>
    </location>
</feature>
<dbReference type="AlphaFoldDB" id="A0A8B6H9L0"/>
<keyword evidence="3" id="KW-1133">Transmembrane helix</keyword>
<keyword evidence="3" id="KW-0472">Membrane</keyword>
<feature type="compositionally biased region" description="Basic and acidic residues" evidence="2">
    <location>
        <begin position="228"/>
        <end position="240"/>
    </location>
</feature>
<dbReference type="Proteomes" id="UP000596742">
    <property type="component" value="Unassembled WGS sequence"/>
</dbReference>
<dbReference type="InterPro" id="IPR008160">
    <property type="entry name" value="Collagen"/>
</dbReference>
<accession>A0A8B6H9L0</accession>
<evidence type="ECO:0000313" key="4">
    <source>
        <dbReference type="EMBL" id="VDI76152.1"/>
    </source>
</evidence>
<dbReference type="PANTHER" id="PTHR37456">
    <property type="entry name" value="SI:CH211-266K2.1"/>
    <property type="match status" value="1"/>
</dbReference>
<dbReference type="OrthoDB" id="10037288at2759"/>
<dbReference type="PANTHER" id="PTHR37456:SF6">
    <property type="entry name" value="COLLAGEN ALPHA-1(XXIII) CHAIN-LIKE ISOFORM X2"/>
    <property type="match status" value="1"/>
</dbReference>
<feature type="compositionally biased region" description="Gly residues" evidence="2">
    <location>
        <begin position="178"/>
        <end position="193"/>
    </location>
</feature>
<evidence type="ECO:0000256" key="1">
    <source>
        <dbReference type="SAM" id="Coils"/>
    </source>
</evidence>
<keyword evidence="1" id="KW-0175">Coiled coil</keyword>
<sequence length="240" mass="25349">MSEEVSLVNILQTEDWNKSELQTRESIGTKEDDKFAEIRKASRTKDKLMCVLIVVLLIGFSLVVTVVAMHLKAYYVEKSSRLETQMQQLSSNTSGLERKVQTLSNQLGNSEIKERFKDEKVYKGNKGDVGAKGSKGVHGDKGAIGEKGLNGDKGAIGEKGHMGDIGLTGLSGPQGSRGVTGGKGSLGGQGEKGLPGLNGEQGEKGIKGEKGSTGNKGPFGVKGQTGERGQKGEKGSPRES</sequence>
<organism evidence="4 5">
    <name type="scientific">Mytilus galloprovincialis</name>
    <name type="common">Mediterranean mussel</name>
    <dbReference type="NCBI Taxonomy" id="29158"/>
    <lineage>
        <taxon>Eukaryota</taxon>
        <taxon>Metazoa</taxon>
        <taxon>Spiralia</taxon>
        <taxon>Lophotrochozoa</taxon>
        <taxon>Mollusca</taxon>
        <taxon>Bivalvia</taxon>
        <taxon>Autobranchia</taxon>
        <taxon>Pteriomorphia</taxon>
        <taxon>Mytilida</taxon>
        <taxon>Mytiloidea</taxon>
        <taxon>Mytilidae</taxon>
        <taxon>Mytilinae</taxon>
        <taxon>Mytilus</taxon>
    </lineage>
</organism>
<dbReference type="Pfam" id="PF01391">
    <property type="entry name" value="Collagen"/>
    <property type="match status" value="1"/>
</dbReference>
<keyword evidence="5" id="KW-1185">Reference proteome</keyword>
<name>A0A8B6H9L0_MYTGA</name>
<evidence type="ECO:0000256" key="3">
    <source>
        <dbReference type="SAM" id="Phobius"/>
    </source>
</evidence>
<feature type="non-terminal residue" evidence="4">
    <location>
        <position position="1"/>
    </location>
</feature>
<feature type="compositionally biased region" description="Basic and acidic residues" evidence="2">
    <location>
        <begin position="201"/>
        <end position="210"/>
    </location>
</feature>
<keyword evidence="3" id="KW-0812">Transmembrane</keyword>
<dbReference type="InterPro" id="IPR050938">
    <property type="entry name" value="Collagen_Structural_Proteins"/>
</dbReference>
<proteinExistence type="predicted"/>
<evidence type="ECO:0000256" key="2">
    <source>
        <dbReference type="SAM" id="MobiDB-lite"/>
    </source>
</evidence>
<gene>
    <name evidence="4" type="ORF">MGAL_10B058323</name>
</gene>
<comment type="caution">
    <text evidence="4">The sequence shown here is derived from an EMBL/GenBank/DDBJ whole genome shotgun (WGS) entry which is preliminary data.</text>
</comment>
<feature type="region of interest" description="Disordered" evidence="2">
    <location>
        <begin position="125"/>
        <end position="240"/>
    </location>
</feature>
<feature type="transmembrane region" description="Helical" evidence="3">
    <location>
        <begin position="48"/>
        <end position="71"/>
    </location>
</feature>
<dbReference type="EMBL" id="UYJE01009731">
    <property type="protein sequence ID" value="VDI76152.1"/>
    <property type="molecule type" value="Genomic_DNA"/>
</dbReference>
<evidence type="ECO:0008006" key="6">
    <source>
        <dbReference type="Google" id="ProtNLM"/>
    </source>
</evidence>